<dbReference type="PROSITE" id="PS00101">
    <property type="entry name" value="HEXAPEP_TRANSFERASES"/>
    <property type="match status" value="1"/>
</dbReference>
<protein>
    <submittedName>
        <fullName evidence="5">GNAT family N-acetyltransferase</fullName>
    </submittedName>
</protein>
<evidence type="ECO:0000256" key="2">
    <source>
        <dbReference type="ARBA" id="ARBA00022679"/>
    </source>
</evidence>
<evidence type="ECO:0000313" key="6">
    <source>
        <dbReference type="Proteomes" id="UP000623172"/>
    </source>
</evidence>
<organism evidence="5 6">
    <name type="scientific">Gehongia tenuis</name>
    <dbReference type="NCBI Taxonomy" id="2763655"/>
    <lineage>
        <taxon>Bacteria</taxon>
        <taxon>Bacillati</taxon>
        <taxon>Bacillota</taxon>
        <taxon>Clostridia</taxon>
        <taxon>Christensenellales</taxon>
        <taxon>Christensenellaceae</taxon>
        <taxon>Gehongia</taxon>
    </lineage>
</organism>
<dbReference type="PANTHER" id="PTHR23416:SF23">
    <property type="entry name" value="ACETYLTRANSFERASE C18B11.09C-RELATED"/>
    <property type="match status" value="1"/>
</dbReference>
<dbReference type="PROSITE" id="PS51186">
    <property type="entry name" value="GNAT"/>
    <property type="match status" value="1"/>
</dbReference>
<dbReference type="RefSeq" id="WP_249316506.1">
    <property type="nucleotide sequence ID" value="NZ_JACRSR010000003.1"/>
</dbReference>
<dbReference type="Gene3D" id="3.40.630.30">
    <property type="match status" value="1"/>
</dbReference>
<dbReference type="PANTHER" id="PTHR23416">
    <property type="entry name" value="SIALIC ACID SYNTHASE-RELATED"/>
    <property type="match status" value="1"/>
</dbReference>
<dbReference type="SMART" id="SM01266">
    <property type="entry name" value="Mac"/>
    <property type="match status" value="1"/>
</dbReference>
<feature type="domain" description="N-acetyltransferase" evidence="4">
    <location>
        <begin position="1"/>
        <end position="134"/>
    </location>
</feature>
<dbReference type="InterPro" id="IPR001451">
    <property type="entry name" value="Hexapep"/>
</dbReference>
<comment type="similarity">
    <text evidence="1">Belongs to the transferase hexapeptide repeat family.</text>
</comment>
<sequence>MQIRSSKESDKHFVQERLAQYNASYPEGSEDLSFHLEDEKGRCVGGIVASMEGRTVRLDYFWVEPTLRHKGYGSMLLDHLERAARGLGARQMEVNTYSFQTPDFYNKRGYKEFARVKTSQKDQVRHYFVKNLASTARTEWEKMLQGEAFDMCDPEILTAHDRAVRTLKNFHEVPPGHQTQLSSILGELMGVCGRNLLVNRPFHCEFGSNIKIGNDVFIHSDCILLDYGEIRIGNRVIIEAGVKISTLERSLGANDRIAYDEHGSTHYPAYARPIMLGDDVWIGTGTVICAGIAIGSNVVIGPGSVVNQNIPSNSIAYGVPCKISRKTRRDG</sequence>
<dbReference type="InterPro" id="IPR011004">
    <property type="entry name" value="Trimer_LpxA-like_sf"/>
</dbReference>
<dbReference type="CDD" id="cd04301">
    <property type="entry name" value="NAT_SF"/>
    <property type="match status" value="1"/>
</dbReference>
<dbReference type="InterPro" id="IPR000182">
    <property type="entry name" value="GNAT_dom"/>
</dbReference>
<dbReference type="Gene3D" id="2.160.10.10">
    <property type="entry name" value="Hexapeptide repeat proteins"/>
    <property type="match status" value="1"/>
</dbReference>
<evidence type="ECO:0000256" key="1">
    <source>
        <dbReference type="ARBA" id="ARBA00007274"/>
    </source>
</evidence>
<dbReference type="AlphaFoldDB" id="A0A926D4Z9"/>
<evidence type="ECO:0000259" key="4">
    <source>
        <dbReference type="PROSITE" id="PS51186"/>
    </source>
</evidence>
<dbReference type="InterPro" id="IPR024688">
    <property type="entry name" value="Mac_dom"/>
</dbReference>
<dbReference type="InterPro" id="IPR051159">
    <property type="entry name" value="Hexapeptide_acetyltransf"/>
</dbReference>
<dbReference type="Pfam" id="PF14602">
    <property type="entry name" value="Hexapep_2"/>
    <property type="match status" value="1"/>
</dbReference>
<dbReference type="GO" id="GO:0008374">
    <property type="term" value="F:O-acyltransferase activity"/>
    <property type="evidence" value="ECO:0007669"/>
    <property type="project" value="TreeGrafter"/>
</dbReference>
<name>A0A926D4Z9_9FIRM</name>
<comment type="caution">
    <text evidence="5">The sequence shown here is derived from an EMBL/GenBank/DDBJ whole genome shotgun (WGS) entry which is preliminary data.</text>
</comment>
<dbReference type="SUPFAM" id="SSF55729">
    <property type="entry name" value="Acyl-CoA N-acyltransferases (Nat)"/>
    <property type="match status" value="1"/>
</dbReference>
<proteinExistence type="inferred from homology"/>
<dbReference type="Pfam" id="PF12464">
    <property type="entry name" value="Mac"/>
    <property type="match status" value="1"/>
</dbReference>
<keyword evidence="2" id="KW-0808">Transferase</keyword>
<dbReference type="SUPFAM" id="SSF51161">
    <property type="entry name" value="Trimeric LpxA-like enzymes"/>
    <property type="match status" value="1"/>
</dbReference>
<dbReference type="InterPro" id="IPR018357">
    <property type="entry name" value="Hexapep_transf_CS"/>
</dbReference>
<dbReference type="Pfam" id="PF00132">
    <property type="entry name" value="Hexapep"/>
    <property type="match status" value="1"/>
</dbReference>
<evidence type="ECO:0000256" key="3">
    <source>
        <dbReference type="ARBA" id="ARBA00022737"/>
    </source>
</evidence>
<keyword evidence="6" id="KW-1185">Reference proteome</keyword>
<dbReference type="Proteomes" id="UP000623172">
    <property type="component" value="Unassembled WGS sequence"/>
</dbReference>
<keyword evidence="3" id="KW-0677">Repeat</keyword>
<accession>A0A926D4Z9</accession>
<dbReference type="EMBL" id="JACRSR010000003">
    <property type="protein sequence ID" value="MBC8531833.1"/>
    <property type="molecule type" value="Genomic_DNA"/>
</dbReference>
<dbReference type="GO" id="GO:0016407">
    <property type="term" value="F:acetyltransferase activity"/>
    <property type="evidence" value="ECO:0007669"/>
    <property type="project" value="InterPro"/>
</dbReference>
<gene>
    <name evidence="5" type="ORF">H8696_08235</name>
</gene>
<evidence type="ECO:0000313" key="5">
    <source>
        <dbReference type="EMBL" id="MBC8531833.1"/>
    </source>
</evidence>
<reference evidence="5" key="1">
    <citation type="submission" date="2020-08" db="EMBL/GenBank/DDBJ databases">
        <title>Genome public.</title>
        <authorList>
            <person name="Liu C."/>
            <person name="Sun Q."/>
        </authorList>
    </citation>
    <scope>NUCLEOTIDE SEQUENCE</scope>
    <source>
        <strain evidence="5">NSJ-53</strain>
    </source>
</reference>
<dbReference type="InterPro" id="IPR016181">
    <property type="entry name" value="Acyl_CoA_acyltransferase"/>
</dbReference>
<dbReference type="Pfam" id="PF00583">
    <property type="entry name" value="Acetyltransf_1"/>
    <property type="match status" value="1"/>
</dbReference>